<accession>F0UEK9</accession>
<proteinExistence type="predicted"/>
<dbReference type="EMBL" id="DS990638">
    <property type="protein sequence ID" value="EGC44739.1"/>
    <property type="molecule type" value="Genomic_DNA"/>
</dbReference>
<sequence>MDTTSSNIARTEKFCDFLQIYFTAKFGLIVQYNTNVWYNSINQGKGVSLFFNRLVGSSVPNKNESMPYFGPIYFSARPGLPDGGVVIFKAKLHTCHYRIKNRGYLAYLSAVDKTGKKPYKTTTRATSTPTISTPDRHEVKQTRTDQTESQEHNHANIYTEKNR</sequence>
<reference evidence="3" key="1">
    <citation type="submission" date="2008-07" db="EMBL/GenBank/DDBJ databases">
        <title>Annotation of Ajellomyces capsulatus strain H88.</title>
        <authorList>
            <person name="Champion M."/>
            <person name="Cuomo C."/>
            <person name="Ma L.-J."/>
            <person name="Henn M.R."/>
            <person name="Sil A."/>
            <person name="Goldman B."/>
            <person name="Young S.K."/>
            <person name="Kodira C.D."/>
            <person name="Zeng Q."/>
            <person name="Koehrsen M."/>
            <person name="Alvarado L."/>
            <person name="Berlin A."/>
            <person name="Borenstein D."/>
            <person name="Chen Z."/>
            <person name="Engels R."/>
            <person name="Freedman E."/>
            <person name="Gellesch M."/>
            <person name="Goldberg J."/>
            <person name="Griggs A."/>
            <person name="Gujja S."/>
            <person name="Heiman D."/>
            <person name="Hepburn T."/>
            <person name="Howarth C."/>
            <person name="Jen D."/>
            <person name="Larson L."/>
            <person name="Lewis B."/>
            <person name="Mehta T."/>
            <person name="Park D."/>
            <person name="Pearson M."/>
            <person name="Roberts A."/>
            <person name="Saif S."/>
            <person name="Shea T."/>
            <person name="Shenoy N."/>
            <person name="Sisk P."/>
            <person name="Stolte C."/>
            <person name="Sykes S."/>
            <person name="Walk T."/>
            <person name="White J."/>
            <person name="Yandava C."/>
            <person name="Klein B."/>
            <person name="McEwen J.G."/>
            <person name="Puccia R."/>
            <person name="Goldman G.H."/>
            <person name="Felipe M.S."/>
            <person name="Nino-Vega G."/>
            <person name="San-Blas G."/>
            <person name="Taylor J."/>
            <person name="Mendoza L."/>
            <person name="Galagan J."/>
            <person name="Nusbaum C."/>
            <person name="Birren B."/>
        </authorList>
    </citation>
    <scope>NUCLEOTIDE SEQUENCE [LARGE SCALE GENOMIC DNA]</scope>
    <source>
        <strain evidence="3">H88</strain>
    </source>
</reference>
<feature type="region of interest" description="Disordered" evidence="1">
    <location>
        <begin position="118"/>
        <end position="163"/>
    </location>
</feature>
<evidence type="ECO:0000256" key="1">
    <source>
        <dbReference type="SAM" id="MobiDB-lite"/>
    </source>
</evidence>
<name>F0UEK9_AJEC8</name>
<protein>
    <submittedName>
        <fullName evidence="2">Predicted protein</fullName>
    </submittedName>
</protein>
<organism evidence="3">
    <name type="scientific">Ajellomyces capsulatus (strain H88)</name>
    <name type="common">Darling's disease fungus</name>
    <name type="synonym">Histoplasma capsulatum</name>
    <dbReference type="NCBI Taxonomy" id="544711"/>
    <lineage>
        <taxon>Eukaryota</taxon>
        <taxon>Fungi</taxon>
        <taxon>Dikarya</taxon>
        <taxon>Ascomycota</taxon>
        <taxon>Pezizomycotina</taxon>
        <taxon>Eurotiomycetes</taxon>
        <taxon>Eurotiomycetidae</taxon>
        <taxon>Onygenales</taxon>
        <taxon>Ajellomycetaceae</taxon>
        <taxon>Histoplasma</taxon>
    </lineage>
</organism>
<dbReference type="HOGENOM" id="CLU_1626554_0_0_1"/>
<evidence type="ECO:0000313" key="3">
    <source>
        <dbReference type="Proteomes" id="UP000008142"/>
    </source>
</evidence>
<gene>
    <name evidence="2" type="ORF">HCEG_03954</name>
</gene>
<feature type="compositionally biased region" description="Basic and acidic residues" evidence="1">
    <location>
        <begin position="134"/>
        <end position="163"/>
    </location>
</feature>
<dbReference type="OrthoDB" id="10398777at2759"/>
<feature type="compositionally biased region" description="Low complexity" evidence="1">
    <location>
        <begin position="121"/>
        <end position="133"/>
    </location>
</feature>
<dbReference type="VEuPathDB" id="FungiDB:I7I53_03414"/>
<evidence type="ECO:0000313" key="2">
    <source>
        <dbReference type="EMBL" id="EGC44739.1"/>
    </source>
</evidence>
<dbReference type="AlphaFoldDB" id="F0UEK9"/>
<dbReference type="Proteomes" id="UP000008142">
    <property type="component" value="Unassembled WGS sequence"/>
</dbReference>